<dbReference type="InterPro" id="IPR013087">
    <property type="entry name" value="Znf_C2H2_type"/>
</dbReference>
<name>A0A024G3W3_9STRA</name>
<dbReference type="SMART" id="SM00228">
    <property type="entry name" value="PDZ"/>
    <property type="match status" value="4"/>
</dbReference>
<feature type="domain" description="PDZ" evidence="6">
    <location>
        <begin position="807"/>
        <end position="884"/>
    </location>
</feature>
<dbReference type="SUPFAM" id="SSF50156">
    <property type="entry name" value="PDZ domain-like"/>
    <property type="match status" value="4"/>
</dbReference>
<organism evidence="8 9">
    <name type="scientific">Albugo candida</name>
    <dbReference type="NCBI Taxonomy" id="65357"/>
    <lineage>
        <taxon>Eukaryota</taxon>
        <taxon>Sar</taxon>
        <taxon>Stramenopiles</taxon>
        <taxon>Oomycota</taxon>
        <taxon>Peronosporomycetes</taxon>
        <taxon>Albuginales</taxon>
        <taxon>Albuginaceae</taxon>
        <taxon>Albugo</taxon>
    </lineage>
</organism>
<feature type="compositionally biased region" description="Polar residues" evidence="5">
    <location>
        <begin position="252"/>
        <end position="267"/>
    </location>
</feature>
<evidence type="ECO:0000256" key="5">
    <source>
        <dbReference type="SAM" id="MobiDB-lite"/>
    </source>
</evidence>
<comment type="caution">
    <text evidence="8">The sequence shown here is derived from an EMBL/GenBank/DDBJ whole genome shotgun (WGS) entry which is preliminary data.</text>
</comment>
<dbReference type="PROSITE" id="PS00028">
    <property type="entry name" value="ZINC_FINGER_C2H2_1"/>
    <property type="match status" value="1"/>
</dbReference>
<dbReference type="Pfam" id="PF00595">
    <property type="entry name" value="PDZ"/>
    <property type="match status" value="1"/>
</dbReference>
<feature type="compositionally biased region" description="Basic and acidic residues" evidence="5">
    <location>
        <begin position="100"/>
        <end position="110"/>
    </location>
</feature>
<evidence type="ECO:0000256" key="3">
    <source>
        <dbReference type="ARBA" id="ARBA00022833"/>
    </source>
</evidence>
<feature type="domain" description="PDZ" evidence="6">
    <location>
        <begin position="678"/>
        <end position="751"/>
    </location>
</feature>
<evidence type="ECO:0000256" key="1">
    <source>
        <dbReference type="ARBA" id="ARBA00022723"/>
    </source>
</evidence>
<keyword evidence="2 4" id="KW-0863">Zinc-finger</keyword>
<dbReference type="PROSITE" id="PS50865">
    <property type="entry name" value="ZF_MYND_2"/>
    <property type="match status" value="1"/>
</dbReference>
<feature type="region of interest" description="Disordered" evidence="5">
    <location>
        <begin position="889"/>
        <end position="922"/>
    </location>
</feature>
<keyword evidence="3" id="KW-0862">Zinc</keyword>
<dbReference type="PANTHER" id="PTHR19964:SF92">
    <property type="entry name" value="PATJ HOMOLOG"/>
    <property type="match status" value="1"/>
</dbReference>
<feature type="region of interest" description="Disordered" evidence="5">
    <location>
        <begin position="616"/>
        <end position="643"/>
    </location>
</feature>
<feature type="compositionally biased region" description="Basic and acidic residues" evidence="5">
    <location>
        <begin position="234"/>
        <end position="245"/>
    </location>
</feature>
<feature type="region of interest" description="Disordered" evidence="5">
    <location>
        <begin position="234"/>
        <end position="273"/>
    </location>
</feature>
<accession>A0A024G3W3</accession>
<dbReference type="OrthoDB" id="3169036at2759"/>
<reference evidence="8 9" key="1">
    <citation type="submission" date="2012-05" db="EMBL/GenBank/DDBJ databases">
        <title>Recombination and specialization in a pathogen metapopulation.</title>
        <authorList>
            <person name="Gardiner A."/>
            <person name="Kemen E."/>
            <person name="Schultz-Larsen T."/>
            <person name="MacLean D."/>
            <person name="Van Oosterhout C."/>
            <person name="Jones J.D.G."/>
        </authorList>
    </citation>
    <scope>NUCLEOTIDE SEQUENCE [LARGE SCALE GENOMIC DNA]</scope>
    <source>
        <strain evidence="8 9">Ac Nc2</strain>
    </source>
</reference>
<evidence type="ECO:0000259" key="6">
    <source>
        <dbReference type="PROSITE" id="PS50106"/>
    </source>
</evidence>
<feature type="domain" description="PDZ" evidence="6">
    <location>
        <begin position="509"/>
        <end position="585"/>
    </location>
</feature>
<sequence>MPRHSFDDDDDNLLLALQNIEPCGNCGADGARLPCMSGCGEVFYCSRECMMHHASAHRLRCRNLRCSKFNDSDSGSGSSDDDDISDSEEYETDSGEEESVEKVYEEVKKNDKAKKKKGKNNSRKPTRESDANYDRDTGDTRVIGVDAEAERRIEEKILRRLRKQEESRIATAIEQRMKEEKANWRDEEMNRIIIDMRERIQREMKNATTLVAMAKKNGVSLETLVSSDIVQKSNTEKSADSHEAETVAPKVSQASFSRSESRTSGNEGLTVIPRPIKSPTWNNSCAAFEALRVVVWKHSFLPDVSFDSDVESGIWNKIVKVDADSSFSHIVPGDFLLFVNGRPIDSTVRSEDDLDDVFAAFASPLVLKFRASNPHNGTVQDYSVTWSNGPLGVTLKDDCTSDKVPIVNRLTKKAGSVAVKQNIAIGDILVAINNIDTIQLGCSLSMSILKKVQLPAQLRFRGKGGPINDTNGVDEPEITSSTSKKRVPERKASSSSATSYPSHYTVRWDQGPLGLTIIPGLTQHDLPVIKKVTGTGTSKGIEEAQVGDFLVSMNDTYTESMPFEDIVAYLKSTSKPVILRFRTATEEDAIRPSTEILAQNMRDCLAVNSNSNDAAYVQHDQSPNDKKSSKSLQKRHHSTSGTAVEVERAPLIPAFAHSDSLRVKEIKRDEYSVKWGAGSLGLTIDMIPHSTGAYIKRIASHGAAAHLTNNCLGDELIRINEMDVRSWEFPDIVSQLKTAPRPMTLHFVHSNRSSLSASCMSSTSSKPSLPGGERHSDAYSLNTSIVSAPSTRSDISKRYYNLVWQDGLPLGLSLRSADTTSQYPYITRVTGTGSASHLPATVSGDALISVDGRSVHEQDKTFDEVMTMLRSMPKPLNLRFEARGITPRCASSSNLAGNRKHQRPVIETPPRKESTDDAASWRQQHRAPNFVSTFSGGFAASSSSLSKSSDTLSSSSIDHTSGSPNTEGEKFTNIQAPFLVQNKLSTNRRQKMLKGLRK</sequence>
<dbReference type="InterPro" id="IPR002893">
    <property type="entry name" value="Znf_MYND"/>
</dbReference>
<dbReference type="InterPro" id="IPR001478">
    <property type="entry name" value="PDZ"/>
</dbReference>
<dbReference type="Proteomes" id="UP000053237">
    <property type="component" value="Unassembled WGS sequence"/>
</dbReference>
<dbReference type="InterPro" id="IPR051342">
    <property type="entry name" value="PDZ_scaffold"/>
</dbReference>
<feature type="region of interest" description="Disordered" evidence="5">
    <location>
        <begin position="70"/>
        <end position="141"/>
    </location>
</feature>
<dbReference type="Gene3D" id="6.10.140.2220">
    <property type="match status" value="1"/>
</dbReference>
<feature type="compositionally biased region" description="Basic and acidic residues" evidence="5">
    <location>
        <begin position="125"/>
        <end position="139"/>
    </location>
</feature>
<dbReference type="AlphaFoldDB" id="A0A024G3W3"/>
<evidence type="ECO:0000313" key="8">
    <source>
        <dbReference type="EMBL" id="CCI41425.1"/>
    </source>
</evidence>
<dbReference type="SUPFAM" id="SSF144232">
    <property type="entry name" value="HIT/MYND zinc finger-like"/>
    <property type="match status" value="1"/>
</dbReference>
<gene>
    <name evidence="8" type="ORF">BN9_022090</name>
</gene>
<evidence type="ECO:0000313" key="9">
    <source>
        <dbReference type="Proteomes" id="UP000053237"/>
    </source>
</evidence>
<feature type="compositionally biased region" description="Acidic residues" evidence="5">
    <location>
        <begin position="79"/>
        <end position="99"/>
    </location>
</feature>
<feature type="domain" description="MYND-type" evidence="7">
    <location>
        <begin position="23"/>
        <end position="61"/>
    </location>
</feature>
<dbReference type="InterPro" id="IPR036034">
    <property type="entry name" value="PDZ_sf"/>
</dbReference>
<dbReference type="GO" id="GO:0008270">
    <property type="term" value="F:zinc ion binding"/>
    <property type="evidence" value="ECO:0007669"/>
    <property type="project" value="UniProtKB-KW"/>
</dbReference>
<evidence type="ECO:0008006" key="10">
    <source>
        <dbReference type="Google" id="ProtNLM"/>
    </source>
</evidence>
<evidence type="ECO:0000259" key="7">
    <source>
        <dbReference type="PROSITE" id="PS50865"/>
    </source>
</evidence>
<dbReference type="PANTHER" id="PTHR19964">
    <property type="entry name" value="MULTIPLE PDZ DOMAIN PROTEIN"/>
    <property type="match status" value="1"/>
</dbReference>
<feature type="compositionally biased region" description="Low complexity" evidence="5">
    <location>
        <begin position="945"/>
        <end position="963"/>
    </location>
</feature>
<evidence type="ECO:0000256" key="2">
    <source>
        <dbReference type="ARBA" id="ARBA00022771"/>
    </source>
</evidence>
<evidence type="ECO:0000256" key="4">
    <source>
        <dbReference type="PROSITE-ProRule" id="PRU00134"/>
    </source>
</evidence>
<feature type="compositionally biased region" description="Basic residues" evidence="5">
    <location>
        <begin position="111"/>
        <end position="124"/>
    </location>
</feature>
<dbReference type="Gene3D" id="2.30.42.10">
    <property type="match status" value="3"/>
</dbReference>
<feature type="region of interest" description="Disordered" evidence="5">
    <location>
        <begin position="945"/>
        <end position="976"/>
    </location>
</feature>
<dbReference type="STRING" id="65357.A0A024G3W3"/>
<keyword evidence="1" id="KW-0479">Metal-binding</keyword>
<dbReference type="InParanoid" id="A0A024G3W3"/>
<dbReference type="Pfam" id="PF01753">
    <property type="entry name" value="zf-MYND"/>
    <property type="match status" value="1"/>
</dbReference>
<dbReference type="EMBL" id="CAIX01000019">
    <property type="protein sequence ID" value="CCI41425.1"/>
    <property type="molecule type" value="Genomic_DNA"/>
</dbReference>
<feature type="region of interest" description="Disordered" evidence="5">
    <location>
        <begin position="461"/>
        <end position="501"/>
    </location>
</feature>
<dbReference type="PROSITE" id="PS50106">
    <property type="entry name" value="PDZ"/>
    <property type="match status" value="3"/>
</dbReference>
<dbReference type="CDD" id="cd00136">
    <property type="entry name" value="PDZ_canonical"/>
    <property type="match status" value="3"/>
</dbReference>
<keyword evidence="9" id="KW-1185">Reference proteome</keyword>
<proteinExistence type="predicted"/>
<protein>
    <recommendedName>
        <fullName evidence="10">PDZ domain-containing protein</fullName>
    </recommendedName>
</protein>